<evidence type="ECO:0000313" key="3">
    <source>
        <dbReference type="Proteomes" id="UP000624159"/>
    </source>
</evidence>
<gene>
    <name evidence="2" type="ORF">I5U13_04735</name>
</gene>
<dbReference type="Proteomes" id="UP000624159">
    <property type="component" value="Unassembled WGS sequence"/>
</dbReference>
<dbReference type="EMBL" id="JADULK010000002">
    <property type="protein sequence ID" value="MBH1928975.1"/>
    <property type="molecule type" value="Genomic_DNA"/>
</dbReference>
<evidence type="ECO:0000256" key="1">
    <source>
        <dbReference type="SAM" id="Phobius"/>
    </source>
</evidence>
<dbReference type="RefSeq" id="WP_197663119.1">
    <property type="nucleotide sequence ID" value="NZ_JADULK010000002.1"/>
</dbReference>
<comment type="caution">
    <text evidence="2">The sequence shown here is derived from an EMBL/GenBank/DDBJ whole genome shotgun (WGS) entry which is preliminary data.</text>
</comment>
<accession>A0ABS0M9C3</accession>
<keyword evidence="1" id="KW-0472">Membrane</keyword>
<name>A0ABS0M9C3_SERRU</name>
<organism evidence="2 3">
    <name type="scientific">Serratia rubidaea</name>
    <name type="common">Serratia marinorubra</name>
    <dbReference type="NCBI Taxonomy" id="61652"/>
    <lineage>
        <taxon>Bacteria</taxon>
        <taxon>Pseudomonadati</taxon>
        <taxon>Pseudomonadota</taxon>
        <taxon>Gammaproteobacteria</taxon>
        <taxon>Enterobacterales</taxon>
        <taxon>Yersiniaceae</taxon>
        <taxon>Serratia</taxon>
    </lineage>
</organism>
<feature type="transmembrane region" description="Helical" evidence="1">
    <location>
        <begin position="50"/>
        <end position="68"/>
    </location>
</feature>
<protein>
    <submittedName>
        <fullName evidence="2">Uncharacterized protein</fullName>
    </submittedName>
</protein>
<keyword evidence="1" id="KW-0812">Transmembrane</keyword>
<keyword evidence="1" id="KW-1133">Transmembrane helix</keyword>
<evidence type="ECO:0000313" key="2">
    <source>
        <dbReference type="EMBL" id="MBH1928975.1"/>
    </source>
</evidence>
<reference evidence="2 3" key="1">
    <citation type="submission" date="2020-11" db="EMBL/GenBank/DDBJ databases">
        <title>Enhanced detection system for hospital associated transmission using whole genome sequencing surveillance.</title>
        <authorList>
            <person name="Harrison L.H."/>
            <person name="Van Tyne D."/>
            <person name="Marsh J.W."/>
            <person name="Griffith M.P."/>
            <person name="Snyder D.J."/>
            <person name="Cooper V.S."/>
            <person name="Mustapha M."/>
        </authorList>
    </citation>
    <scope>NUCLEOTIDE SEQUENCE [LARGE SCALE GENOMIC DNA]</scope>
    <source>
        <strain evidence="2 3">SER00230</strain>
    </source>
</reference>
<keyword evidence="3" id="KW-1185">Reference proteome</keyword>
<proteinExistence type="predicted"/>
<sequence length="95" mass="11068">MNSRNYQAIKKDIRLYANDMNQWWKSLHKESVAEWTLLTTFGCWGIPNHVFQITAFILTILLFSGKLLKIKHKHSFSETESSIVNKIKESNITPS</sequence>